<organism evidence="1 2">
    <name type="scientific">Tribolium castaneum</name>
    <name type="common">Red flour beetle</name>
    <dbReference type="NCBI Taxonomy" id="7070"/>
    <lineage>
        <taxon>Eukaryota</taxon>
        <taxon>Metazoa</taxon>
        <taxon>Ecdysozoa</taxon>
        <taxon>Arthropoda</taxon>
        <taxon>Hexapoda</taxon>
        <taxon>Insecta</taxon>
        <taxon>Pterygota</taxon>
        <taxon>Neoptera</taxon>
        <taxon>Endopterygota</taxon>
        <taxon>Coleoptera</taxon>
        <taxon>Polyphaga</taxon>
        <taxon>Cucujiformia</taxon>
        <taxon>Tenebrionidae</taxon>
        <taxon>Tenebrionidae incertae sedis</taxon>
        <taxon>Tribolium</taxon>
    </lineage>
</organism>
<dbReference type="InterPro" id="IPR052055">
    <property type="entry name" value="Hepadnavirus_pol/RT"/>
</dbReference>
<reference evidence="1 2" key="2">
    <citation type="journal article" date="2010" name="Nucleic Acids Res.">
        <title>BeetleBase in 2010: revisions to provide comprehensive genomic information for Tribolium castaneum.</title>
        <authorList>
            <person name="Kim H.S."/>
            <person name="Murphy T."/>
            <person name="Xia J."/>
            <person name="Caragea D."/>
            <person name="Park Y."/>
            <person name="Beeman R.W."/>
            <person name="Lorenzen M.D."/>
            <person name="Butcher S."/>
            <person name="Manak J.R."/>
            <person name="Brown S.J."/>
        </authorList>
    </citation>
    <scope>NUCLEOTIDE SEQUENCE [LARGE SCALE GENOMIC DNA]</scope>
    <source>
        <strain evidence="1 2">Georgia GA2</strain>
    </source>
</reference>
<dbReference type="Proteomes" id="UP000007266">
    <property type="component" value="Unassembled WGS sequence"/>
</dbReference>
<reference evidence="1 2" key="1">
    <citation type="journal article" date="2008" name="Nature">
        <title>The genome of the model beetle and pest Tribolium castaneum.</title>
        <authorList>
            <consortium name="Tribolium Genome Sequencing Consortium"/>
            <person name="Richards S."/>
            <person name="Gibbs R.A."/>
            <person name="Weinstock G.M."/>
            <person name="Brown S.J."/>
            <person name="Denell R."/>
            <person name="Beeman R.W."/>
            <person name="Gibbs R."/>
            <person name="Beeman R.W."/>
            <person name="Brown S.J."/>
            <person name="Bucher G."/>
            <person name="Friedrich M."/>
            <person name="Grimmelikhuijzen C.J."/>
            <person name="Klingler M."/>
            <person name="Lorenzen M."/>
            <person name="Richards S."/>
            <person name="Roth S."/>
            <person name="Schroder R."/>
            <person name="Tautz D."/>
            <person name="Zdobnov E.M."/>
            <person name="Muzny D."/>
            <person name="Gibbs R.A."/>
            <person name="Weinstock G.M."/>
            <person name="Attaway T."/>
            <person name="Bell S."/>
            <person name="Buhay C.J."/>
            <person name="Chandrabose M.N."/>
            <person name="Chavez D."/>
            <person name="Clerk-Blankenburg K.P."/>
            <person name="Cree A."/>
            <person name="Dao M."/>
            <person name="Davis C."/>
            <person name="Chacko J."/>
            <person name="Dinh H."/>
            <person name="Dugan-Rocha S."/>
            <person name="Fowler G."/>
            <person name="Garner T.T."/>
            <person name="Garnes J."/>
            <person name="Gnirke A."/>
            <person name="Hawes A."/>
            <person name="Hernandez J."/>
            <person name="Hines S."/>
            <person name="Holder M."/>
            <person name="Hume J."/>
            <person name="Jhangiani S.N."/>
            <person name="Joshi V."/>
            <person name="Khan Z.M."/>
            <person name="Jackson L."/>
            <person name="Kovar C."/>
            <person name="Kowis A."/>
            <person name="Lee S."/>
            <person name="Lewis L.R."/>
            <person name="Margolis J."/>
            <person name="Morgan M."/>
            <person name="Nazareth L.V."/>
            <person name="Nguyen N."/>
            <person name="Okwuonu G."/>
            <person name="Parker D."/>
            <person name="Richards S."/>
            <person name="Ruiz S.J."/>
            <person name="Santibanez J."/>
            <person name="Savard J."/>
            <person name="Scherer S.E."/>
            <person name="Schneider B."/>
            <person name="Sodergren E."/>
            <person name="Tautz D."/>
            <person name="Vattahil S."/>
            <person name="Villasana D."/>
            <person name="White C.S."/>
            <person name="Wright R."/>
            <person name="Park Y."/>
            <person name="Beeman R.W."/>
            <person name="Lord J."/>
            <person name="Oppert B."/>
            <person name="Lorenzen M."/>
            <person name="Brown S."/>
            <person name="Wang L."/>
            <person name="Savard J."/>
            <person name="Tautz D."/>
            <person name="Richards S."/>
            <person name="Weinstock G."/>
            <person name="Gibbs R.A."/>
            <person name="Liu Y."/>
            <person name="Worley K."/>
            <person name="Weinstock G."/>
            <person name="Elsik C.G."/>
            <person name="Reese J.T."/>
            <person name="Elhaik E."/>
            <person name="Landan G."/>
            <person name="Graur D."/>
            <person name="Arensburger P."/>
            <person name="Atkinson P."/>
            <person name="Beeman R.W."/>
            <person name="Beidler J."/>
            <person name="Brown S.J."/>
            <person name="Demuth J.P."/>
            <person name="Drury D.W."/>
            <person name="Du Y.Z."/>
            <person name="Fujiwara H."/>
            <person name="Lorenzen M."/>
            <person name="Maselli V."/>
            <person name="Osanai M."/>
            <person name="Park Y."/>
            <person name="Robertson H.M."/>
            <person name="Tu Z."/>
            <person name="Wang J.J."/>
            <person name="Wang S."/>
            <person name="Richards S."/>
            <person name="Song H."/>
            <person name="Zhang L."/>
            <person name="Sodergren E."/>
            <person name="Werner D."/>
            <person name="Stanke M."/>
            <person name="Morgenstern B."/>
            <person name="Solovyev V."/>
            <person name="Kosarev P."/>
            <person name="Brown G."/>
            <person name="Chen H.C."/>
            <person name="Ermolaeva O."/>
            <person name="Hlavina W."/>
            <person name="Kapustin Y."/>
            <person name="Kiryutin B."/>
            <person name="Kitts P."/>
            <person name="Maglott D."/>
            <person name="Pruitt K."/>
            <person name="Sapojnikov V."/>
            <person name="Souvorov A."/>
            <person name="Mackey A.J."/>
            <person name="Waterhouse R.M."/>
            <person name="Wyder S."/>
            <person name="Zdobnov E.M."/>
            <person name="Zdobnov E.M."/>
            <person name="Wyder S."/>
            <person name="Kriventseva E.V."/>
            <person name="Kadowaki T."/>
            <person name="Bork P."/>
            <person name="Aranda M."/>
            <person name="Bao R."/>
            <person name="Beermann A."/>
            <person name="Berns N."/>
            <person name="Bolognesi R."/>
            <person name="Bonneton F."/>
            <person name="Bopp D."/>
            <person name="Brown S.J."/>
            <person name="Bucher G."/>
            <person name="Butts T."/>
            <person name="Chaumot A."/>
            <person name="Denell R.E."/>
            <person name="Ferrier D.E."/>
            <person name="Friedrich M."/>
            <person name="Gordon C.M."/>
            <person name="Jindra M."/>
            <person name="Klingler M."/>
            <person name="Lan Q."/>
            <person name="Lattorff H.M."/>
            <person name="Laudet V."/>
            <person name="von Levetsow C."/>
            <person name="Liu Z."/>
            <person name="Lutz R."/>
            <person name="Lynch J.A."/>
            <person name="da Fonseca R.N."/>
            <person name="Posnien N."/>
            <person name="Reuter R."/>
            <person name="Roth S."/>
            <person name="Savard J."/>
            <person name="Schinko J.B."/>
            <person name="Schmitt C."/>
            <person name="Schoppmeier M."/>
            <person name="Schroder R."/>
            <person name="Shippy T.D."/>
            <person name="Simonnet F."/>
            <person name="Marques-Souza H."/>
            <person name="Tautz D."/>
            <person name="Tomoyasu Y."/>
            <person name="Trauner J."/>
            <person name="Van der Zee M."/>
            <person name="Vervoort M."/>
            <person name="Wittkopp N."/>
            <person name="Wimmer E.A."/>
            <person name="Yang X."/>
            <person name="Jones A.K."/>
            <person name="Sattelle D.B."/>
            <person name="Ebert P.R."/>
            <person name="Nelson D."/>
            <person name="Scott J.G."/>
            <person name="Beeman R.W."/>
            <person name="Muthukrishnan S."/>
            <person name="Kramer K.J."/>
            <person name="Arakane Y."/>
            <person name="Beeman R.W."/>
            <person name="Zhu Q."/>
            <person name="Hogenkamp D."/>
            <person name="Dixit R."/>
            <person name="Oppert B."/>
            <person name="Jiang H."/>
            <person name="Zou Z."/>
            <person name="Marshall J."/>
            <person name="Elpidina E."/>
            <person name="Vinokurov K."/>
            <person name="Oppert C."/>
            <person name="Zou Z."/>
            <person name="Evans J."/>
            <person name="Lu Z."/>
            <person name="Zhao P."/>
            <person name="Sumathipala N."/>
            <person name="Altincicek B."/>
            <person name="Vilcinskas A."/>
            <person name="Williams M."/>
            <person name="Hultmark D."/>
            <person name="Hetru C."/>
            <person name="Jiang H."/>
            <person name="Grimmelikhuijzen C.J."/>
            <person name="Hauser F."/>
            <person name="Cazzamali G."/>
            <person name="Williamson M."/>
            <person name="Park Y."/>
            <person name="Li B."/>
            <person name="Tanaka Y."/>
            <person name="Predel R."/>
            <person name="Neupert S."/>
            <person name="Schachtner J."/>
            <person name="Verleyen P."/>
            <person name="Raible F."/>
            <person name="Bork P."/>
            <person name="Friedrich M."/>
            <person name="Walden K.K."/>
            <person name="Robertson H.M."/>
            <person name="Angeli S."/>
            <person name="Foret S."/>
            <person name="Bucher G."/>
            <person name="Schuetz S."/>
            <person name="Maleszka R."/>
            <person name="Wimmer E.A."/>
            <person name="Beeman R.W."/>
            <person name="Lorenzen M."/>
            <person name="Tomoyasu Y."/>
            <person name="Miller S.C."/>
            <person name="Grossmann D."/>
            <person name="Bucher G."/>
        </authorList>
    </citation>
    <scope>NUCLEOTIDE SEQUENCE [LARGE SCALE GENOMIC DNA]</scope>
    <source>
        <strain evidence="1 2">Georgia GA2</strain>
    </source>
</reference>
<dbReference type="AlphaFoldDB" id="A0A139W8R6"/>
<dbReference type="PANTHER" id="PTHR33050:SF7">
    <property type="entry name" value="RIBONUCLEASE H"/>
    <property type="match status" value="1"/>
</dbReference>
<name>A0A139W8R6_TRICA</name>
<proteinExistence type="predicted"/>
<accession>A0A139W8R6</accession>
<dbReference type="PANTHER" id="PTHR33050">
    <property type="entry name" value="REVERSE TRANSCRIPTASE DOMAIN-CONTAINING PROTEIN"/>
    <property type="match status" value="1"/>
</dbReference>
<dbReference type="InParanoid" id="A0A139W8R6"/>
<keyword evidence="2" id="KW-1185">Reference proteome</keyword>
<dbReference type="OMA" id="CEERDIF"/>
<sequence>MGSIKYPKLASLSRKIWQWCESKNIWVFASYINSKDNFLADRESRTQSTETEWELNNQDYNTVVYHFGQPEVDLFASKINAKCRDYISWHRDPDSMAVDAFTVSWSCFFFYAFPPFSLILRTINKIITDEARGILIVPKWTSQPWYPLLSKILVDRTNPSTGRFPYVDGRDCLRKA</sequence>
<dbReference type="EMBL" id="KQ973086">
    <property type="protein sequence ID" value="KXZ75678.1"/>
    <property type="molecule type" value="Genomic_DNA"/>
</dbReference>
<dbReference type="CDD" id="cd09275">
    <property type="entry name" value="RNase_HI_RT_DIRS1"/>
    <property type="match status" value="1"/>
</dbReference>
<gene>
    <name evidence="1" type="primary">AUGUSTUS-3.0.2_34501</name>
    <name evidence="1" type="ORF">TcasGA2_TC034501</name>
</gene>
<evidence type="ECO:0000313" key="1">
    <source>
        <dbReference type="EMBL" id="KXZ75678.1"/>
    </source>
</evidence>
<protein>
    <submittedName>
        <fullName evidence="1">Uncharacterized protein</fullName>
    </submittedName>
</protein>
<evidence type="ECO:0000313" key="2">
    <source>
        <dbReference type="Proteomes" id="UP000007266"/>
    </source>
</evidence>